<protein>
    <submittedName>
        <fullName evidence="7">Polymerase</fullName>
    </submittedName>
</protein>
<dbReference type="InterPro" id="IPR007016">
    <property type="entry name" value="O-antigen_ligase-rel_domated"/>
</dbReference>
<feature type="transmembrane region" description="Helical" evidence="5">
    <location>
        <begin position="41"/>
        <end position="64"/>
    </location>
</feature>
<feature type="transmembrane region" description="Helical" evidence="5">
    <location>
        <begin position="250"/>
        <end position="270"/>
    </location>
</feature>
<sequence>MSSKSEAAAMRELRQRRRQAAKEKWCQRFKNWSWYAVLAEAFLLALWPPGATIALLIGVVFTLLRFRRDKEFKFRHFSFDVPVCLFILISGVSVLGSPDRGFSFYNWYNLVGVYALTYFLVGQQVRDVKQFKQLVMALGLAAVMVILYGFYQYLFGIDISAMKWVDGDAFPELRKRVFSTWENPNILAGYLDIIICLAFGFFVKADSRPKRIVLGIFMLAAVACLAMTYARGALLVIVAIFILYGMVKDLRVLAACAVIGGVLLLADPVLYERLTSVFTKVDTSSEMRLAFWESSVAMIQDHPFLGIGWGAYWMVYPEYDFYLQGADIRIVHAHNLYLNYAVEIGIPGALAFLWYLFGTMFMALRQKFLPPVPETVEETPFDYNEEAAADVELQKVAESVKQEEAKPAIPFWKDFAAWLDYRLLAGLSLGVGLALLSVALNGLTDDLLFNIPSSMFLWMLSALAAAAVSAGNEDMSEEE</sequence>
<evidence type="ECO:0000259" key="6">
    <source>
        <dbReference type="Pfam" id="PF04932"/>
    </source>
</evidence>
<evidence type="ECO:0000256" key="2">
    <source>
        <dbReference type="ARBA" id="ARBA00022692"/>
    </source>
</evidence>
<keyword evidence="4 5" id="KW-0472">Membrane</keyword>
<feature type="transmembrane region" description="Helical" evidence="5">
    <location>
        <begin position="186"/>
        <end position="205"/>
    </location>
</feature>
<feature type="transmembrane region" description="Helical" evidence="5">
    <location>
        <begin position="423"/>
        <end position="443"/>
    </location>
</feature>
<dbReference type="Proteomes" id="UP000323646">
    <property type="component" value="Unassembled WGS sequence"/>
</dbReference>
<name>A0A5D6W2H3_9FIRM</name>
<feature type="transmembrane region" description="Helical" evidence="5">
    <location>
        <begin position="102"/>
        <end position="122"/>
    </location>
</feature>
<feature type="transmembrane region" description="Helical" evidence="5">
    <location>
        <begin position="76"/>
        <end position="96"/>
    </location>
</feature>
<evidence type="ECO:0000256" key="3">
    <source>
        <dbReference type="ARBA" id="ARBA00022989"/>
    </source>
</evidence>
<gene>
    <name evidence="7" type="ORF">FZ040_07850</name>
</gene>
<dbReference type="RefSeq" id="WP_149171476.1">
    <property type="nucleotide sequence ID" value="NZ_VTOY01000005.1"/>
</dbReference>
<organism evidence="7 8">
    <name type="scientific">Selenomonas ruminis</name>
    <dbReference type="NCBI Taxonomy" id="2593411"/>
    <lineage>
        <taxon>Bacteria</taxon>
        <taxon>Bacillati</taxon>
        <taxon>Bacillota</taxon>
        <taxon>Negativicutes</taxon>
        <taxon>Selenomonadales</taxon>
        <taxon>Selenomonadaceae</taxon>
        <taxon>Selenomonas</taxon>
    </lineage>
</organism>
<keyword evidence="2 5" id="KW-0812">Transmembrane</keyword>
<keyword evidence="8" id="KW-1185">Reference proteome</keyword>
<evidence type="ECO:0000256" key="1">
    <source>
        <dbReference type="ARBA" id="ARBA00004141"/>
    </source>
</evidence>
<feature type="transmembrane region" description="Helical" evidence="5">
    <location>
        <begin position="336"/>
        <end position="357"/>
    </location>
</feature>
<dbReference type="OrthoDB" id="9806320at2"/>
<dbReference type="PANTHER" id="PTHR37422:SF13">
    <property type="entry name" value="LIPOPOLYSACCHARIDE BIOSYNTHESIS PROTEIN PA4999-RELATED"/>
    <property type="match status" value="1"/>
</dbReference>
<evidence type="ECO:0000256" key="5">
    <source>
        <dbReference type="SAM" id="Phobius"/>
    </source>
</evidence>
<proteinExistence type="predicted"/>
<dbReference type="EMBL" id="VTOY01000005">
    <property type="protein sequence ID" value="TYZ22553.1"/>
    <property type="molecule type" value="Genomic_DNA"/>
</dbReference>
<evidence type="ECO:0000256" key="4">
    <source>
        <dbReference type="ARBA" id="ARBA00023136"/>
    </source>
</evidence>
<comment type="caution">
    <text evidence="7">The sequence shown here is derived from an EMBL/GenBank/DDBJ whole genome shotgun (WGS) entry which is preliminary data.</text>
</comment>
<comment type="subcellular location">
    <subcellularLocation>
        <location evidence="1">Membrane</location>
        <topology evidence="1">Multi-pass membrane protein</topology>
    </subcellularLocation>
</comment>
<dbReference type="PANTHER" id="PTHR37422">
    <property type="entry name" value="TEICHURONIC ACID BIOSYNTHESIS PROTEIN TUAE"/>
    <property type="match status" value="1"/>
</dbReference>
<reference evidence="7 8" key="1">
    <citation type="submission" date="2019-08" db="EMBL/GenBank/DDBJ databases">
        <title>Selenomonas sp. mPRGC5 and Selenomonas sp. mPRGC8 isolated from ruminal fluid of dairy goat (Capra hircus).</title>
        <authorList>
            <person name="Poothong S."/>
            <person name="Nuengjamnong C."/>
            <person name="Tanasupawat S."/>
        </authorList>
    </citation>
    <scope>NUCLEOTIDE SEQUENCE [LARGE SCALE GENOMIC DNA]</scope>
    <source>
        <strain evidence="8">mPRGC5</strain>
    </source>
</reference>
<dbReference type="AlphaFoldDB" id="A0A5D6W2H3"/>
<feature type="transmembrane region" description="Helical" evidence="5">
    <location>
        <begin position="134"/>
        <end position="154"/>
    </location>
</feature>
<feature type="transmembrane region" description="Helical" evidence="5">
    <location>
        <begin position="212"/>
        <end position="244"/>
    </location>
</feature>
<dbReference type="InterPro" id="IPR051533">
    <property type="entry name" value="WaaL-like"/>
</dbReference>
<evidence type="ECO:0000313" key="8">
    <source>
        <dbReference type="Proteomes" id="UP000323646"/>
    </source>
</evidence>
<feature type="domain" description="O-antigen ligase-related" evidence="6">
    <location>
        <begin position="217"/>
        <end position="353"/>
    </location>
</feature>
<evidence type="ECO:0000313" key="7">
    <source>
        <dbReference type="EMBL" id="TYZ22553.1"/>
    </source>
</evidence>
<keyword evidence="3 5" id="KW-1133">Transmembrane helix</keyword>
<dbReference type="Pfam" id="PF04932">
    <property type="entry name" value="Wzy_C"/>
    <property type="match status" value="1"/>
</dbReference>
<feature type="transmembrane region" description="Helical" evidence="5">
    <location>
        <begin position="455"/>
        <end position="472"/>
    </location>
</feature>
<dbReference type="GO" id="GO:0016020">
    <property type="term" value="C:membrane"/>
    <property type="evidence" value="ECO:0007669"/>
    <property type="project" value="UniProtKB-SubCell"/>
</dbReference>
<accession>A0A5D6W2H3</accession>